<evidence type="ECO:0000313" key="1">
    <source>
        <dbReference type="EMBL" id="PTX88150.1"/>
    </source>
</evidence>
<organism evidence="1 2">
    <name type="scientific">Enterobacter hormaechei</name>
    <dbReference type="NCBI Taxonomy" id="158836"/>
    <lineage>
        <taxon>Bacteria</taxon>
        <taxon>Pseudomonadati</taxon>
        <taxon>Pseudomonadota</taxon>
        <taxon>Gammaproteobacteria</taxon>
        <taxon>Enterobacterales</taxon>
        <taxon>Enterobacteriaceae</taxon>
        <taxon>Enterobacter</taxon>
        <taxon>Enterobacter cloacae complex</taxon>
    </lineage>
</organism>
<reference evidence="1 2" key="1">
    <citation type="submission" date="2018-01" db="EMBL/GenBank/DDBJ databases">
        <title>Geographic spread and resistance mechanisms of dominant carbapenem-resistant Enterobacter cloacae complex clones ST171 and ST78.</title>
        <authorList>
            <person name="Gomez-Simmonds A."/>
            <person name="Annavajhala M.K."/>
            <person name="Wang Z."/>
            <person name="Macesic N."/>
            <person name="Hu Y."/>
            <person name="Giddins M.J."/>
            <person name="O'Malley A."/>
            <person name="Toussaint N.C."/>
            <person name="Whittier S."/>
            <person name="Torres V.J."/>
            <person name="Uhlemann A.-C."/>
        </authorList>
    </citation>
    <scope>NUCLEOTIDE SEQUENCE [LARGE SCALE GENOMIC DNA]</scope>
    <source>
        <strain evidence="1 2">78</strain>
    </source>
</reference>
<comment type="caution">
    <text evidence="1">The sequence shown here is derived from an EMBL/GenBank/DDBJ whole genome shotgun (WGS) entry which is preliminary data.</text>
</comment>
<proteinExistence type="predicted"/>
<accession>A0A855VRS4</accession>
<sequence length="61" mass="7044">MFYPDCGSVRKQVSLYYPRLLGAYEAYVRWVGDMKQDQVNILNNQMPGVMPPVFGSMKKII</sequence>
<gene>
    <name evidence="1" type="ORF">C1O12_07025</name>
</gene>
<dbReference type="AlphaFoldDB" id="A0A855VRS4"/>
<name>A0A855VRS4_9ENTR</name>
<dbReference type="Proteomes" id="UP000244004">
    <property type="component" value="Unassembled WGS sequence"/>
</dbReference>
<evidence type="ECO:0000313" key="2">
    <source>
        <dbReference type="Proteomes" id="UP000244004"/>
    </source>
</evidence>
<protein>
    <submittedName>
        <fullName evidence="1">Uncharacterized protein</fullName>
    </submittedName>
</protein>
<dbReference type="EMBL" id="PNXT01000001">
    <property type="protein sequence ID" value="PTX88150.1"/>
    <property type="molecule type" value="Genomic_DNA"/>
</dbReference>